<proteinExistence type="predicted"/>
<dbReference type="Proteomes" id="UP001596028">
    <property type="component" value="Unassembled WGS sequence"/>
</dbReference>
<protein>
    <submittedName>
        <fullName evidence="1">Uncharacterized protein</fullName>
    </submittedName>
</protein>
<dbReference type="RefSeq" id="WP_378097441.1">
    <property type="nucleotide sequence ID" value="NZ_JBHSEP010000010.1"/>
</dbReference>
<dbReference type="Gene3D" id="3.40.50.720">
    <property type="entry name" value="NAD(P)-binding Rossmann-like Domain"/>
    <property type="match status" value="2"/>
</dbReference>
<evidence type="ECO:0000313" key="2">
    <source>
        <dbReference type="Proteomes" id="UP001596028"/>
    </source>
</evidence>
<evidence type="ECO:0000313" key="1">
    <source>
        <dbReference type="EMBL" id="MFC4599509.1"/>
    </source>
</evidence>
<dbReference type="EMBL" id="JBHSEP010000010">
    <property type="protein sequence ID" value="MFC4599509.1"/>
    <property type="molecule type" value="Genomic_DNA"/>
</dbReference>
<reference evidence="2" key="1">
    <citation type="journal article" date="2019" name="Int. J. Syst. Evol. Microbiol.">
        <title>The Global Catalogue of Microorganisms (GCM) 10K type strain sequencing project: providing services to taxonomists for standard genome sequencing and annotation.</title>
        <authorList>
            <consortium name="The Broad Institute Genomics Platform"/>
            <consortium name="The Broad Institute Genome Sequencing Center for Infectious Disease"/>
            <person name="Wu L."/>
            <person name="Ma J."/>
        </authorList>
    </citation>
    <scope>NUCLEOTIDE SEQUENCE [LARGE SCALE GENOMIC DNA]</scope>
    <source>
        <strain evidence="2">CCUG 49571</strain>
    </source>
</reference>
<dbReference type="SUPFAM" id="SSF51735">
    <property type="entry name" value="NAD(P)-binding Rossmann-fold domains"/>
    <property type="match status" value="1"/>
</dbReference>
<accession>A0ABV9FEB2</accession>
<gene>
    <name evidence="1" type="ORF">ACFO3S_14760</name>
</gene>
<dbReference type="InterPro" id="IPR036291">
    <property type="entry name" value="NAD(P)-bd_dom_sf"/>
</dbReference>
<keyword evidence="2" id="KW-1185">Reference proteome</keyword>
<sequence>MKKAMVLRAGKGMGRALTGSLIEAGAEVVAFSGSRRRLTALEEAYSGTSRLRTALGDGRNPQSLLTAAAGVDAIFIGVYLTYDEHPDRVRERLEAVHRVSERTGAKVVLLEGIYRPDGENEDLLSGKRHLRLLCPELYGPNVSNTIVHYTLKRIAQGKTAKYVGPPSVKREYLYADDAARDAAELAMRESADAAAWRLRGGPAISASELIGIAGSAVHAVPSAERIGGWKLKLLEWREPRAKDILNRYRQGDSAFAASLPEYGSERTPYESGIAATLARISEKLGSKTSIRP</sequence>
<name>A0ABV9FEB2_9BACL</name>
<organism evidence="1 2">
    <name type="scientific">Cohnella hongkongensis</name>
    <dbReference type="NCBI Taxonomy" id="178337"/>
    <lineage>
        <taxon>Bacteria</taxon>
        <taxon>Bacillati</taxon>
        <taxon>Bacillota</taxon>
        <taxon>Bacilli</taxon>
        <taxon>Bacillales</taxon>
        <taxon>Paenibacillaceae</taxon>
        <taxon>Cohnella</taxon>
    </lineage>
</organism>
<comment type="caution">
    <text evidence="1">The sequence shown here is derived from an EMBL/GenBank/DDBJ whole genome shotgun (WGS) entry which is preliminary data.</text>
</comment>